<evidence type="ECO:0000313" key="2">
    <source>
        <dbReference type="EMBL" id="HHJ80678.1"/>
    </source>
</evidence>
<dbReference type="Proteomes" id="UP000885832">
    <property type="component" value="Unassembled WGS sequence"/>
</dbReference>
<dbReference type="EMBL" id="DRNF01000222">
    <property type="protein sequence ID" value="HHJ80678.1"/>
    <property type="molecule type" value="Genomic_DNA"/>
</dbReference>
<feature type="chain" id="PRO_5032782915" evidence="1">
    <location>
        <begin position="25"/>
        <end position="133"/>
    </location>
</feature>
<feature type="signal peptide" evidence="1">
    <location>
        <begin position="1"/>
        <end position="24"/>
    </location>
</feature>
<accession>A0A832N3Q6</accession>
<reference evidence="2" key="1">
    <citation type="journal article" date="2020" name="mSystems">
        <title>Genome- and Community-Level Interaction Insights into Carbon Utilization and Element Cycling Functions of Hydrothermarchaeota in Hydrothermal Sediment.</title>
        <authorList>
            <person name="Zhou Z."/>
            <person name="Liu Y."/>
            <person name="Xu W."/>
            <person name="Pan J."/>
            <person name="Luo Z.H."/>
            <person name="Li M."/>
        </authorList>
    </citation>
    <scope>NUCLEOTIDE SEQUENCE [LARGE SCALE GENOMIC DNA]</scope>
    <source>
        <strain evidence="2">HyVt-505</strain>
    </source>
</reference>
<sequence length="133" mass="14778">MARLNTLRKIAAAAALSLAFTVQAADDPSIKGELRKTIHDSMNSFIQQQNIDGRIYVYDAVAGKLLKLKLDELHSGIVKKGDFYVSCADFRDDNGGKVDIDFLVRPSGEQLVTTQALVHSIDGKKRKYHLEKM</sequence>
<protein>
    <submittedName>
        <fullName evidence="2">Uncharacterized protein</fullName>
    </submittedName>
</protein>
<proteinExistence type="predicted"/>
<organism evidence="2">
    <name type="scientific">Candidatus Tenderia electrophaga</name>
    <dbReference type="NCBI Taxonomy" id="1748243"/>
    <lineage>
        <taxon>Bacteria</taxon>
        <taxon>Pseudomonadati</taxon>
        <taxon>Pseudomonadota</taxon>
        <taxon>Gammaproteobacteria</taxon>
        <taxon>Candidatus Tenderiales</taxon>
        <taxon>Candidatus Tenderiaceae</taxon>
        <taxon>Candidatus Tenderia</taxon>
    </lineage>
</organism>
<evidence type="ECO:0000256" key="1">
    <source>
        <dbReference type="SAM" id="SignalP"/>
    </source>
</evidence>
<comment type="caution">
    <text evidence="2">The sequence shown here is derived from an EMBL/GenBank/DDBJ whole genome shotgun (WGS) entry which is preliminary data.</text>
</comment>
<keyword evidence="1" id="KW-0732">Signal</keyword>
<gene>
    <name evidence="2" type="ORF">ENJ65_03500</name>
</gene>
<name>A0A832N3Q6_9GAMM</name>
<dbReference type="AlphaFoldDB" id="A0A832N3Q6"/>